<feature type="domain" description="GGDEF" evidence="9">
    <location>
        <begin position="513"/>
        <end position="646"/>
    </location>
</feature>
<evidence type="ECO:0000256" key="5">
    <source>
        <dbReference type="SAM" id="Phobius"/>
    </source>
</evidence>
<dbReference type="InterPro" id="IPR001610">
    <property type="entry name" value="PAC"/>
</dbReference>
<evidence type="ECO:0000256" key="1">
    <source>
        <dbReference type="ARBA" id="ARBA00001946"/>
    </source>
</evidence>
<keyword evidence="11" id="KW-1185">Reference proteome</keyword>
<dbReference type="Gene3D" id="3.20.20.450">
    <property type="entry name" value="EAL domain"/>
    <property type="match status" value="1"/>
</dbReference>
<dbReference type="SMART" id="SM00091">
    <property type="entry name" value="PAS"/>
    <property type="match status" value="1"/>
</dbReference>
<dbReference type="SUPFAM" id="SSF141868">
    <property type="entry name" value="EAL domain-like"/>
    <property type="match status" value="1"/>
</dbReference>
<dbReference type="PANTHER" id="PTHR44757">
    <property type="entry name" value="DIGUANYLATE CYCLASE DGCP"/>
    <property type="match status" value="1"/>
</dbReference>
<feature type="domain" description="EAL" evidence="8">
    <location>
        <begin position="655"/>
        <end position="909"/>
    </location>
</feature>
<dbReference type="InterPro" id="IPR000160">
    <property type="entry name" value="GGDEF_dom"/>
</dbReference>
<dbReference type="Pfam" id="PF13426">
    <property type="entry name" value="PAS_9"/>
    <property type="match status" value="1"/>
</dbReference>
<accession>A0A370DHY3</accession>
<feature type="transmembrane region" description="Helical" evidence="5">
    <location>
        <begin position="14"/>
        <end position="36"/>
    </location>
</feature>
<dbReference type="Gene3D" id="3.30.450.20">
    <property type="entry name" value="PAS domain"/>
    <property type="match status" value="1"/>
</dbReference>
<dbReference type="InterPro" id="IPR000014">
    <property type="entry name" value="PAS"/>
</dbReference>
<dbReference type="Proteomes" id="UP000254771">
    <property type="component" value="Unassembled WGS sequence"/>
</dbReference>
<dbReference type="Pfam" id="PF00990">
    <property type="entry name" value="GGDEF"/>
    <property type="match status" value="1"/>
</dbReference>
<protein>
    <recommendedName>
        <fullName evidence="2">cyclic-guanylate-specific phosphodiesterase</fullName>
        <ecNumber evidence="2">3.1.4.52</ecNumber>
    </recommendedName>
</protein>
<gene>
    <name evidence="10" type="ORF">DIZ78_12980</name>
</gene>
<keyword evidence="5" id="KW-0472">Membrane</keyword>
<evidence type="ECO:0000259" key="8">
    <source>
        <dbReference type="PROSITE" id="PS50883"/>
    </source>
</evidence>
<dbReference type="NCBIfam" id="TIGR00254">
    <property type="entry name" value="GGDEF"/>
    <property type="match status" value="1"/>
</dbReference>
<dbReference type="InterPro" id="IPR035965">
    <property type="entry name" value="PAS-like_dom_sf"/>
</dbReference>
<evidence type="ECO:0000256" key="4">
    <source>
        <dbReference type="ARBA" id="ARBA00051114"/>
    </source>
</evidence>
<evidence type="ECO:0000259" key="9">
    <source>
        <dbReference type="PROSITE" id="PS50887"/>
    </source>
</evidence>
<dbReference type="GO" id="GO:0071111">
    <property type="term" value="F:cyclic-guanylate-specific phosphodiesterase activity"/>
    <property type="evidence" value="ECO:0007669"/>
    <property type="project" value="UniProtKB-EC"/>
</dbReference>
<reference evidence="10 11" key="1">
    <citation type="journal article" date="2018" name="ISME J.">
        <title>Endosymbiont genomes yield clues of tubeworm success.</title>
        <authorList>
            <person name="Li Y."/>
            <person name="Liles M.R."/>
            <person name="Halanych K.M."/>
        </authorList>
    </citation>
    <scope>NUCLEOTIDE SEQUENCE [LARGE SCALE GENOMIC DNA]</scope>
    <source>
        <strain evidence="10">A1462</strain>
    </source>
</reference>
<dbReference type="EMBL" id="QFXE01000017">
    <property type="protein sequence ID" value="RDH84150.1"/>
    <property type="molecule type" value="Genomic_DNA"/>
</dbReference>
<proteinExistence type="predicted"/>
<dbReference type="PROSITE" id="PS50887">
    <property type="entry name" value="GGDEF"/>
    <property type="match status" value="1"/>
</dbReference>
<dbReference type="FunFam" id="3.30.70.270:FF:000001">
    <property type="entry name" value="Diguanylate cyclase domain protein"/>
    <property type="match status" value="1"/>
</dbReference>
<organism evidence="10 11">
    <name type="scientific">endosymbiont of Escarpia spicata</name>
    <dbReference type="NCBI Taxonomy" id="2200908"/>
    <lineage>
        <taxon>Bacteria</taxon>
        <taxon>Pseudomonadati</taxon>
        <taxon>Pseudomonadota</taxon>
        <taxon>Gammaproteobacteria</taxon>
        <taxon>sulfur-oxidizing symbionts</taxon>
    </lineage>
</organism>
<dbReference type="PANTHER" id="PTHR44757:SF2">
    <property type="entry name" value="BIOFILM ARCHITECTURE MAINTENANCE PROTEIN MBAA"/>
    <property type="match status" value="1"/>
</dbReference>
<keyword evidence="5" id="KW-1133">Transmembrane helix</keyword>
<dbReference type="InterPro" id="IPR035919">
    <property type="entry name" value="EAL_sf"/>
</dbReference>
<feature type="domain" description="PAS" evidence="6">
    <location>
        <begin position="356"/>
        <end position="402"/>
    </location>
</feature>
<dbReference type="EC" id="3.1.4.52" evidence="2"/>
<comment type="catalytic activity">
    <reaction evidence="4">
        <text>3',3'-c-di-GMP + H2O = 5'-phosphoguanylyl(3'-&gt;5')guanosine + H(+)</text>
        <dbReference type="Rhea" id="RHEA:24902"/>
        <dbReference type="ChEBI" id="CHEBI:15377"/>
        <dbReference type="ChEBI" id="CHEBI:15378"/>
        <dbReference type="ChEBI" id="CHEBI:58754"/>
        <dbReference type="ChEBI" id="CHEBI:58805"/>
        <dbReference type="EC" id="3.1.4.52"/>
    </reaction>
    <physiologicalReaction direction="left-to-right" evidence="4">
        <dbReference type="Rhea" id="RHEA:24903"/>
    </physiologicalReaction>
</comment>
<dbReference type="SMART" id="SM00267">
    <property type="entry name" value="GGDEF"/>
    <property type="match status" value="1"/>
</dbReference>
<evidence type="ECO:0000256" key="3">
    <source>
        <dbReference type="ARBA" id="ARBA00022636"/>
    </source>
</evidence>
<dbReference type="SMART" id="SM00052">
    <property type="entry name" value="EAL"/>
    <property type="match status" value="1"/>
</dbReference>
<keyword evidence="5" id="KW-0812">Transmembrane</keyword>
<dbReference type="PROSITE" id="PS50112">
    <property type="entry name" value="PAS"/>
    <property type="match status" value="1"/>
</dbReference>
<dbReference type="InterPro" id="IPR052155">
    <property type="entry name" value="Biofilm_reg_signaling"/>
</dbReference>
<dbReference type="GO" id="GO:0071732">
    <property type="term" value="P:cellular response to nitric oxide"/>
    <property type="evidence" value="ECO:0007669"/>
    <property type="project" value="UniProtKB-ARBA"/>
</dbReference>
<keyword evidence="3" id="KW-0973">c-di-GMP</keyword>
<dbReference type="CDD" id="cd00130">
    <property type="entry name" value="PAS"/>
    <property type="match status" value="1"/>
</dbReference>
<dbReference type="SUPFAM" id="SSF55785">
    <property type="entry name" value="PYP-like sensor domain (PAS domain)"/>
    <property type="match status" value="1"/>
</dbReference>
<dbReference type="SMART" id="SM00086">
    <property type="entry name" value="PAC"/>
    <property type="match status" value="1"/>
</dbReference>
<dbReference type="InterPro" id="IPR001633">
    <property type="entry name" value="EAL_dom"/>
</dbReference>
<dbReference type="Gene3D" id="3.30.70.270">
    <property type="match status" value="1"/>
</dbReference>
<dbReference type="CDD" id="cd01949">
    <property type="entry name" value="GGDEF"/>
    <property type="match status" value="1"/>
</dbReference>
<comment type="caution">
    <text evidence="10">The sequence shown here is derived from an EMBL/GenBank/DDBJ whole genome shotgun (WGS) entry which is preliminary data.</text>
</comment>
<dbReference type="PROSITE" id="PS50113">
    <property type="entry name" value="PAC"/>
    <property type="match status" value="1"/>
</dbReference>
<evidence type="ECO:0000313" key="11">
    <source>
        <dbReference type="Proteomes" id="UP000254771"/>
    </source>
</evidence>
<dbReference type="FunFam" id="3.20.20.450:FF:000001">
    <property type="entry name" value="Cyclic di-GMP phosphodiesterase yahA"/>
    <property type="match status" value="1"/>
</dbReference>
<evidence type="ECO:0000313" key="10">
    <source>
        <dbReference type="EMBL" id="RDH84150.1"/>
    </source>
</evidence>
<evidence type="ECO:0000259" key="6">
    <source>
        <dbReference type="PROSITE" id="PS50112"/>
    </source>
</evidence>
<dbReference type="InterPro" id="IPR043128">
    <property type="entry name" value="Rev_trsase/Diguanyl_cyclase"/>
</dbReference>
<dbReference type="AlphaFoldDB" id="A0A370DHY3"/>
<feature type="domain" description="PAC" evidence="7">
    <location>
        <begin position="429"/>
        <end position="481"/>
    </location>
</feature>
<sequence>MNENSDLTRIKRPVLLPLAMTFIILTSAFLASILWIEQEHAREKFLSLSNSIEASFLWKLDDEATLLSSYLFLISNSSCFQNAWRRQDRQTLLGCSGPVFQQMQAFFQISELNYITDDFNYFLRVNEPLRYGDPERGRVVHRAANTGELSYGLEISQRGQLLLVIAKPLHIDNSTLGFIEMEIDISDAIYEVAAIQNVDLFAFIEKPKINRALWEQEASRSGSDYGWEFLENHIIAIGDPLSFPYKQKHFFDSHIIEDEEAAISYKDNERSYSLGKFPLLDDAGRYIGHIGIILDNTEEQIAIWGLFRRFLTLFLVAGSLLFLLFVRYLGRIDQGLVTVYRDLHQEITERKRMEISLRKLSSAVEQGASAVVITTDQGEIEYVNPRFKEVTGYSLDEIRGKTPRILCSGETQADIYEDLWNTISAGRHWVGDLHNRKKSGELYWSHLSISPISTDSGKITNYVAVSEDVTELKSAHEQMERLAFYDTLTELPNRRLFKDRLEWAIKDASRKGSSVALLFLDLDHFKHVNDTLGHEAGDLLLKSVARTLTKSVRGNDTVARLGGDEFTILLTDIQSPSAARKVAEKILQSLRSPVHLEGKEVTITTSIGITLGPEDGTQANALMKYADLAMYKAKEKGRKNYRFYTSAMNDEVQQRVRIEGELTNALENREFFLFYQPLIRIHDRKMVGMEALIRWQHPERGLLAPYEFLTVAEETGLINSIGDWVLRQACQDTADLHRDGYGDIAVSVNLAASQFRNAHLPKTISEILDETRVDSRWLDLEITESILMENTDQVIETLRHLKALGVTLSVDDFGTGYSSLSYLKRFPVDRLKVDRSFVQDIPGDRNDVEITAAIIAMSHKLNLHVVAEGVETAEQFEFLQQNICDICQGYMFSEPVPIDKLRQYLDEQKNS</sequence>
<dbReference type="SUPFAM" id="SSF55073">
    <property type="entry name" value="Nucleotide cyclase"/>
    <property type="match status" value="1"/>
</dbReference>
<evidence type="ECO:0000256" key="2">
    <source>
        <dbReference type="ARBA" id="ARBA00012282"/>
    </source>
</evidence>
<evidence type="ECO:0000259" key="7">
    <source>
        <dbReference type="PROSITE" id="PS50113"/>
    </source>
</evidence>
<name>A0A370DHY3_9GAMM</name>
<dbReference type="Pfam" id="PF00563">
    <property type="entry name" value="EAL"/>
    <property type="match status" value="1"/>
</dbReference>
<dbReference type="PROSITE" id="PS50883">
    <property type="entry name" value="EAL"/>
    <property type="match status" value="1"/>
</dbReference>
<dbReference type="NCBIfam" id="TIGR00229">
    <property type="entry name" value="sensory_box"/>
    <property type="match status" value="1"/>
</dbReference>
<dbReference type="InterPro" id="IPR029787">
    <property type="entry name" value="Nucleotide_cyclase"/>
</dbReference>
<dbReference type="InterPro" id="IPR000700">
    <property type="entry name" value="PAS-assoc_C"/>
</dbReference>
<dbReference type="CDD" id="cd01948">
    <property type="entry name" value="EAL"/>
    <property type="match status" value="1"/>
</dbReference>
<comment type="cofactor">
    <cofactor evidence="1">
        <name>Mg(2+)</name>
        <dbReference type="ChEBI" id="CHEBI:18420"/>
    </cofactor>
</comment>